<dbReference type="PANTHER" id="PTHR16222">
    <property type="entry name" value="ADP-RIBOSYLGLYCOHYDROLASE"/>
    <property type="match status" value="1"/>
</dbReference>
<dbReference type="PANTHER" id="PTHR16222:SF24">
    <property type="entry name" value="ADP-RIBOSYLHYDROLASE ARH3"/>
    <property type="match status" value="1"/>
</dbReference>
<keyword evidence="12" id="KW-0479">Metal-binding</keyword>
<dbReference type="GO" id="GO:0046872">
    <property type="term" value="F:metal ion binding"/>
    <property type="evidence" value="ECO:0007669"/>
    <property type="project" value="UniProtKB-KW"/>
</dbReference>
<comment type="similarity">
    <text evidence="1">Belongs to the ADP-ribosylglycohydrolase family.</text>
</comment>
<dbReference type="AlphaFoldDB" id="A0AAE0EZX6"/>
<dbReference type="Gene3D" id="1.10.4080.10">
    <property type="entry name" value="ADP-ribosylation/Crystallin J1"/>
    <property type="match status" value="1"/>
</dbReference>
<evidence type="ECO:0000256" key="6">
    <source>
        <dbReference type="ARBA" id="ARBA00042471"/>
    </source>
</evidence>
<keyword evidence="3" id="KW-0378">Hydrolase</keyword>
<dbReference type="InterPro" id="IPR005502">
    <property type="entry name" value="Ribosyl_crysJ1"/>
</dbReference>
<sequence length="400" mass="43050">MDPSIAPRNIQDSFSERRAKGCALGLMLGDSLGAGCEGWPAEEIQRFAQDTWNSNKIEGFFEAVHMGTFVSAGQPGQYRPATELEESSFVPTGPPSNEAVAKQCARRAMYTDDTNQALALAASILENDGVDADFVAQSYAKAFQREPYRGVPPSSKRVMGAIIQGEPARKTGLPPYFPFAGGSFANGGAMKISLLSIPYRNAQPPVLRTAVEQAILSTHRHPEAIDFAVAQAATVQYCLRSTPETFDPIELLSDLIQSRCTTEPMCSALQATRDAYCEHLRSNFVACNDHATISAILKVHPRPGSGMSFQIASVHMAPCVMWILCRYYGQPLAAVQAAISLGGDTDTLASMVGAAVGALHGEDWCKPLLDEMENGLYGRDYAIELACKLSLLDLGASSMI</sequence>
<dbReference type="SUPFAM" id="SSF101478">
    <property type="entry name" value="ADP-ribosylglycohydrolase"/>
    <property type="match status" value="1"/>
</dbReference>
<accession>A0AAE0EZX6</accession>
<evidence type="ECO:0000256" key="3">
    <source>
        <dbReference type="ARBA" id="ARBA00022801"/>
    </source>
</evidence>
<dbReference type="InterPro" id="IPR050792">
    <property type="entry name" value="ADP-ribosylglycohydrolase"/>
</dbReference>
<keyword evidence="12" id="KW-0460">Magnesium</keyword>
<evidence type="ECO:0000313" key="14">
    <source>
        <dbReference type="Proteomes" id="UP001190700"/>
    </source>
</evidence>
<protein>
    <recommendedName>
        <fullName evidence="4">ADP-ribosylhydrolase ARH3</fullName>
        <ecNumber evidence="2">3.2.1.143</ecNumber>
    </recommendedName>
    <alternativeName>
        <fullName evidence="5">ADP-ribose glycohydrolase ARH3</fullName>
    </alternativeName>
    <alternativeName>
        <fullName evidence="6">ADP-ribosylhydrolase 3</fullName>
    </alternativeName>
    <alternativeName>
        <fullName evidence="9">O-acetyl-ADP-ribose deacetylase ARH3</fullName>
    </alternativeName>
    <alternativeName>
        <fullName evidence="10">Poly(ADP-ribose) glycohydrolase ARH3</fullName>
    </alternativeName>
    <alternativeName>
        <fullName evidence="8">[Protein ADP-ribosylarginine] hydrolase-like protein 2</fullName>
    </alternativeName>
    <alternativeName>
        <fullName evidence="7">[Protein ADP-ribosylserine] hydrolase</fullName>
    </alternativeName>
</protein>
<dbReference type="EC" id="3.2.1.143" evidence="2"/>
<feature type="binding site" evidence="12">
    <location>
        <position position="111"/>
    </location>
    <ligand>
        <name>Mg(2+)</name>
        <dbReference type="ChEBI" id="CHEBI:18420"/>
        <label>1</label>
    </ligand>
</feature>
<gene>
    <name evidence="13" type="ORF">CYMTET_45191</name>
</gene>
<organism evidence="13 14">
    <name type="scientific">Cymbomonas tetramitiformis</name>
    <dbReference type="NCBI Taxonomy" id="36881"/>
    <lineage>
        <taxon>Eukaryota</taxon>
        <taxon>Viridiplantae</taxon>
        <taxon>Chlorophyta</taxon>
        <taxon>Pyramimonadophyceae</taxon>
        <taxon>Pyramimonadales</taxon>
        <taxon>Pyramimonadaceae</taxon>
        <taxon>Cymbomonas</taxon>
    </lineage>
</organism>
<evidence type="ECO:0000256" key="8">
    <source>
        <dbReference type="ARBA" id="ARBA00042850"/>
    </source>
</evidence>
<dbReference type="Proteomes" id="UP001190700">
    <property type="component" value="Unassembled WGS sequence"/>
</dbReference>
<evidence type="ECO:0000256" key="12">
    <source>
        <dbReference type="PIRSR" id="PIRSR605502-1"/>
    </source>
</evidence>
<feature type="binding site" evidence="12">
    <location>
        <position position="344"/>
    </location>
    <ligand>
        <name>Mg(2+)</name>
        <dbReference type="ChEBI" id="CHEBI:18420"/>
        <label>1</label>
    </ligand>
</feature>
<name>A0AAE0EZX6_9CHLO</name>
<feature type="binding site" evidence="12">
    <location>
        <position position="112"/>
    </location>
    <ligand>
        <name>Mg(2+)</name>
        <dbReference type="ChEBI" id="CHEBI:18420"/>
        <label>1</label>
    </ligand>
</feature>
<feature type="binding site" evidence="12">
    <location>
        <position position="113"/>
    </location>
    <ligand>
        <name>Mg(2+)</name>
        <dbReference type="ChEBI" id="CHEBI:18420"/>
        <label>1</label>
    </ligand>
</feature>
<comment type="cofactor">
    <cofactor evidence="12">
        <name>Mg(2+)</name>
        <dbReference type="ChEBI" id="CHEBI:18420"/>
    </cofactor>
    <text evidence="12">Binds 2 magnesium ions per subunit.</text>
</comment>
<feature type="binding site" evidence="12">
    <location>
        <position position="346"/>
    </location>
    <ligand>
        <name>Mg(2+)</name>
        <dbReference type="ChEBI" id="CHEBI:18420"/>
        <label>1</label>
    </ligand>
</feature>
<dbReference type="InterPro" id="IPR036705">
    <property type="entry name" value="Ribosyl_crysJ1_sf"/>
</dbReference>
<comment type="catalytic activity">
    <reaction evidence="11">
        <text>alpha-NAD(+) + H2O = ADP-D-ribose + nicotinamide + H(+)</text>
        <dbReference type="Rhea" id="RHEA:68792"/>
        <dbReference type="ChEBI" id="CHEBI:15377"/>
        <dbReference type="ChEBI" id="CHEBI:15378"/>
        <dbReference type="ChEBI" id="CHEBI:17154"/>
        <dbReference type="ChEBI" id="CHEBI:57967"/>
        <dbReference type="ChEBI" id="CHEBI:77017"/>
    </reaction>
</comment>
<evidence type="ECO:0000256" key="2">
    <source>
        <dbReference type="ARBA" id="ARBA00012255"/>
    </source>
</evidence>
<evidence type="ECO:0000256" key="1">
    <source>
        <dbReference type="ARBA" id="ARBA00010702"/>
    </source>
</evidence>
<evidence type="ECO:0000256" key="5">
    <source>
        <dbReference type="ARBA" id="ARBA00042398"/>
    </source>
</evidence>
<dbReference type="EMBL" id="LGRX02030868">
    <property type="protein sequence ID" value="KAK3245230.1"/>
    <property type="molecule type" value="Genomic_DNA"/>
</dbReference>
<evidence type="ECO:0000256" key="11">
    <source>
        <dbReference type="ARBA" id="ARBA00049015"/>
    </source>
</evidence>
<reference evidence="13 14" key="1">
    <citation type="journal article" date="2015" name="Genome Biol. Evol.">
        <title>Comparative Genomics of a Bacterivorous Green Alga Reveals Evolutionary Causalities and Consequences of Phago-Mixotrophic Mode of Nutrition.</title>
        <authorList>
            <person name="Burns J.A."/>
            <person name="Paasch A."/>
            <person name="Narechania A."/>
            <person name="Kim E."/>
        </authorList>
    </citation>
    <scope>NUCLEOTIDE SEQUENCE [LARGE SCALE GENOMIC DNA]</scope>
    <source>
        <strain evidence="13 14">PLY_AMNH</strain>
    </source>
</reference>
<keyword evidence="14" id="KW-1185">Reference proteome</keyword>
<evidence type="ECO:0000313" key="13">
    <source>
        <dbReference type="EMBL" id="KAK3245230.1"/>
    </source>
</evidence>
<comment type="caution">
    <text evidence="13">The sequence shown here is derived from an EMBL/GenBank/DDBJ whole genome shotgun (WGS) entry which is preliminary data.</text>
</comment>
<evidence type="ECO:0000256" key="10">
    <source>
        <dbReference type="ARBA" id="ARBA00043193"/>
    </source>
</evidence>
<proteinExistence type="inferred from homology"/>
<evidence type="ECO:0000256" key="7">
    <source>
        <dbReference type="ARBA" id="ARBA00042722"/>
    </source>
</evidence>
<feature type="binding site" evidence="12">
    <location>
        <position position="347"/>
    </location>
    <ligand>
        <name>Mg(2+)</name>
        <dbReference type="ChEBI" id="CHEBI:18420"/>
        <label>1</label>
    </ligand>
</feature>
<dbReference type="GO" id="GO:0004649">
    <property type="term" value="F:poly(ADP-ribose) glycohydrolase activity"/>
    <property type="evidence" value="ECO:0007669"/>
    <property type="project" value="UniProtKB-EC"/>
</dbReference>
<evidence type="ECO:0000256" key="4">
    <source>
        <dbReference type="ARBA" id="ARBA00041057"/>
    </source>
</evidence>
<dbReference type="Pfam" id="PF03747">
    <property type="entry name" value="ADP_ribosyl_GH"/>
    <property type="match status" value="1"/>
</dbReference>
<evidence type="ECO:0000256" key="9">
    <source>
        <dbReference type="ARBA" id="ARBA00043187"/>
    </source>
</evidence>